<keyword evidence="1" id="KW-0732">Signal</keyword>
<dbReference type="Proteomes" id="UP000179807">
    <property type="component" value="Unassembled WGS sequence"/>
</dbReference>
<protein>
    <submittedName>
        <fullName evidence="2">Uncharacterized protein</fullName>
    </submittedName>
</protein>
<name>A0A1J4JBI5_9EUKA</name>
<dbReference type="RefSeq" id="XP_068349691.1">
    <property type="nucleotide sequence ID" value="XM_068511342.1"/>
</dbReference>
<keyword evidence="3" id="KW-1185">Reference proteome</keyword>
<comment type="caution">
    <text evidence="2">The sequence shown here is derived from an EMBL/GenBank/DDBJ whole genome shotgun (WGS) entry which is preliminary data.</text>
</comment>
<sequence length="160" mass="18744">MSLFILLICAGIGIKSKDRCNKKKRNTMIHRSVPKIRYLYKRNRINHKNFRRPQKNNDQFYGMNYPYNPYQSYSGYMPIFQYHPTSEQIALAQQAIMKSSGQQLPSFMQIPPQLVQNNQNNNLQQNNIIHHKKRKYARNANTPTPTPVPIYFAIGSVPDD</sequence>
<evidence type="ECO:0000256" key="1">
    <source>
        <dbReference type="SAM" id="SignalP"/>
    </source>
</evidence>
<dbReference type="VEuPathDB" id="TrichDB:TRFO_37297"/>
<gene>
    <name evidence="2" type="ORF">TRFO_37297</name>
</gene>
<proteinExistence type="predicted"/>
<dbReference type="EMBL" id="MLAK01001170">
    <property type="protein sequence ID" value="OHS96554.1"/>
    <property type="molecule type" value="Genomic_DNA"/>
</dbReference>
<dbReference type="GeneID" id="94846046"/>
<feature type="signal peptide" evidence="1">
    <location>
        <begin position="1"/>
        <end position="16"/>
    </location>
</feature>
<organism evidence="2 3">
    <name type="scientific">Tritrichomonas foetus</name>
    <dbReference type="NCBI Taxonomy" id="1144522"/>
    <lineage>
        <taxon>Eukaryota</taxon>
        <taxon>Metamonada</taxon>
        <taxon>Parabasalia</taxon>
        <taxon>Tritrichomonadida</taxon>
        <taxon>Tritrichomonadidae</taxon>
        <taxon>Tritrichomonas</taxon>
    </lineage>
</organism>
<feature type="chain" id="PRO_5013244233" evidence="1">
    <location>
        <begin position="17"/>
        <end position="160"/>
    </location>
</feature>
<evidence type="ECO:0000313" key="3">
    <source>
        <dbReference type="Proteomes" id="UP000179807"/>
    </source>
</evidence>
<accession>A0A1J4JBI5</accession>
<reference evidence="2" key="1">
    <citation type="submission" date="2016-10" db="EMBL/GenBank/DDBJ databases">
        <authorList>
            <person name="Benchimol M."/>
            <person name="Almeida L.G."/>
            <person name="Vasconcelos A.T."/>
            <person name="Perreira-Neves A."/>
            <person name="Rosa I.A."/>
            <person name="Tasca T."/>
            <person name="Bogo M.R."/>
            <person name="de Souza W."/>
        </authorList>
    </citation>
    <scope>NUCLEOTIDE SEQUENCE [LARGE SCALE GENOMIC DNA]</scope>
    <source>
        <strain evidence="2">K</strain>
    </source>
</reference>
<dbReference type="AlphaFoldDB" id="A0A1J4JBI5"/>
<evidence type="ECO:0000313" key="2">
    <source>
        <dbReference type="EMBL" id="OHS96554.1"/>
    </source>
</evidence>